<dbReference type="InterPro" id="IPR033469">
    <property type="entry name" value="CYTH-like_dom_sf"/>
</dbReference>
<feature type="compositionally biased region" description="Low complexity" evidence="1">
    <location>
        <begin position="31"/>
        <end position="48"/>
    </location>
</feature>
<evidence type="ECO:0000256" key="1">
    <source>
        <dbReference type="SAM" id="MobiDB-lite"/>
    </source>
</evidence>
<gene>
    <name evidence="3" type="ORF">ENR23_13250</name>
</gene>
<accession>A0A832I3N5</accession>
<dbReference type="AlphaFoldDB" id="A0A832I3N5"/>
<dbReference type="PROSITE" id="PS51707">
    <property type="entry name" value="CYTH"/>
    <property type="match status" value="1"/>
</dbReference>
<feature type="region of interest" description="Disordered" evidence="1">
    <location>
        <begin position="1"/>
        <end position="48"/>
    </location>
</feature>
<proteinExistence type="predicted"/>
<reference evidence="3" key="1">
    <citation type="journal article" date="2020" name="mSystems">
        <title>Genome- and Community-Level Interaction Insights into Carbon Utilization and Element Cycling Functions of Hydrothermarchaeota in Hydrothermal Sediment.</title>
        <authorList>
            <person name="Zhou Z."/>
            <person name="Liu Y."/>
            <person name="Xu W."/>
            <person name="Pan J."/>
            <person name="Luo Z.H."/>
            <person name="Li M."/>
        </authorList>
    </citation>
    <scope>NUCLEOTIDE SEQUENCE [LARGE SCALE GENOMIC DNA]</scope>
    <source>
        <strain evidence="3">SpSt-381</strain>
    </source>
</reference>
<dbReference type="InterPro" id="IPR023577">
    <property type="entry name" value="CYTH_domain"/>
</dbReference>
<organism evidence="3">
    <name type="scientific">Eiseniibacteriota bacterium</name>
    <dbReference type="NCBI Taxonomy" id="2212470"/>
    <lineage>
        <taxon>Bacteria</taxon>
        <taxon>Candidatus Eiseniibacteriota</taxon>
    </lineage>
</organism>
<dbReference type="SMART" id="SM01118">
    <property type="entry name" value="CYTH"/>
    <property type="match status" value="1"/>
</dbReference>
<name>A0A832I3N5_UNCEI</name>
<evidence type="ECO:0000313" key="3">
    <source>
        <dbReference type="EMBL" id="HGZ44357.1"/>
    </source>
</evidence>
<dbReference type="SUPFAM" id="SSF55154">
    <property type="entry name" value="CYTH-like phosphatases"/>
    <property type="match status" value="1"/>
</dbReference>
<dbReference type="Pfam" id="PF01928">
    <property type="entry name" value="CYTH"/>
    <property type="match status" value="1"/>
</dbReference>
<evidence type="ECO:0000259" key="2">
    <source>
        <dbReference type="PROSITE" id="PS51707"/>
    </source>
</evidence>
<feature type="compositionally biased region" description="Low complexity" evidence="1">
    <location>
        <begin position="13"/>
        <end position="23"/>
    </location>
</feature>
<comment type="caution">
    <text evidence="3">The sequence shown here is derived from an EMBL/GenBank/DDBJ whole genome shotgun (WGS) entry which is preliminary data.</text>
</comment>
<feature type="domain" description="CYTH" evidence="2">
    <location>
        <begin position="52"/>
        <end position="269"/>
    </location>
</feature>
<feature type="compositionally biased region" description="Basic residues" evidence="1">
    <location>
        <begin position="1"/>
        <end position="12"/>
    </location>
</feature>
<sequence length="306" mass="33403">MDGRRGRPRRCVRGAARIPVAPLRPRRARPRGAPARTGAPPPVTRAAPRAVRLERESTLLVVADDPERTLQRIAALRALGGHVLRPRGMERLRDVYLDTPDGRLAARGIALRTRQTGRGAQLVTLKGPTAGDPETGAARPELELAAGARATARVREALERMGVRREGGSAAPAADLRRALGLVEVQRRVTRRTVRDVFAPGPRPGPPLAELALDRVTYRFGDREARLFEVEIEALRKDGGAAVKAVRRALLERFGDALRPWDYSKLATGRALARRNGLGRLAEWLGEGARLKRSAVPRLARSLARA</sequence>
<dbReference type="Gene3D" id="2.40.320.10">
    <property type="entry name" value="Hypothetical Protein Pfu-838710-001"/>
    <property type="match status" value="1"/>
</dbReference>
<dbReference type="EMBL" id="DSQF01000026">
    <property type="protein sequence ID" value="HGZ44357.1"/>
    <property type="molecule type" value="Genomic_DNA"/>
</dbReference>
<protein>
    <submittedName>
        <fullName evidence="3">CYTH domain-containing protein</fullName>
    </submittedName>
</protein>